<feature type="disulfide bond" evidence="13">
    <location>
        <begin position="129"/>
        <end position="144"/>
    </location>
</feature>
<dbReference type="RefSeq" id="XP_011501063.1">
    <property type="nucleotide sequence ID" value="XM_011502761.1"/>
</dbReference>
<dbReference type="GO" id="GO:0005509">
    <property type="term" value="F:calcium ion binding"/>
    <property type="evidence" value="ECO:0007669"/>
    <property type="project" value="InterPro"/>
</dbReference>
<reference evidence="20" key="1">
    <citation type="submission" date="2025-08" db="UniProtKB">
        <authorList>
            <consortium name="RefSeq"/>
        </authorList>
    </citation>
    <scope>IDENTIFICATION</scope>
</reference>
<feature type="disulfide bond" evidence="13">
    <location>
        <begin position="979"/>
        <end position="997"/>
    </location>
</feature>
<dbReference type="InterPro" id="IPR001881">
    <property type="entry name" value="EGF-like_Ca-bd_dom"/>
</dbReference>
<dbReference type="Pfam" id="PF00058">
    <property type="entry name" value="Ldl_recept_b"/>
    <property type="match status" value="3"/>
</dbReference>
<dbReference type="Proteomes" id="UP000695007">
    <property type="component" value="Unplaced"/>
</dbReference>
<evidence type="ECO:0000313" key="20">
    <source>
        <dbReference type="RefSeq" id="XP_011501063.1"/>
    </source>
</evidence>
<feature type="domain" description="EGF-like calcium-binding" evidence="17">
    <location>
        <begin position="1262"/>
        <end position="1300"/>
    </location>
</feature>
<feature type="domain" description="EGF-like calcium-binding" evidence="17">
    <location>
        <begin position="234"/>
        <end position="273"/>
    </location>
</feature>
<dbReference type="FunFam" id="2.10.25.10:FF:000009">
    <property type="entry name" value="Low-density lipoprotein receptor isoform 1"/>
    <property type="match status" value="1"/>
</dbReference>
<evidence type="ECO:0000259" key="18">
    <source>
        <dbReference type="SMART" id="SM00181"/>
    </source>
</evidence>
<evidence type="ECO:0000256" key="7">
    <source>
        <dbReference type="ARBA" id="ARBA00022737"/>
    </source>
</evidence>
<evidence type="ECO:0000256" key="1">
    <source>
        <dbReference type="ARBA" id="ARBA00004479"/>
    </source>
</evidence>
<feature type="domain" description="EGF-like" evidence="18">
    <location>
        <begin position="191"/>
        <end position="233"/>
    </location>
</feature>
<dbReference type="SUPFAM" id="SSF57196">
    <property type="entry name" value="EGF/Laminin"/>
    <property type="match status" value="5"/>
</dbReference>
<dbReference type="Gene3D" id="2.10.25.10">
    <property type="entry name" value="Laminin"/>
    <property type="match status" value="4"/>
</dbReference>
<proteinExistence type="inferred from homology"/>
<evidence type="ECO:0000256" key="8">
    <source>
        <dbReference type="ARBA" id="ARBA00022989"/>
    </source>
</evidence>
<dbReference type="Pfam" id="PF00057">
    <property type="entry name" value="Ldl_recept_a"/>
    <property type="match status" value="11"/>
</dbReference>
<keyword evidence="19" id="KW-1185">Reference proteome</keyword>
<keyword evidence="9 15" id="KW-0472">Membrane</keyword>
<dbReference type="SMART" id="SM00135">
    <property type="entry name" value="LY"/>
    <property type="match status" value="10"/>
</dbReference>
<dbReference type="PROSITE" id="PS50068">
    <property type="entry name" value="LDLRA_2"/>
    <property type="match status" value="12"/>
</dbReference>
<dbReference type="InterPro" id="IPR000033">
    <property type="entry name" value="LDLR_classB_rpt"/>
</dbReference>
<feature type="disulfide bond" evidence="13">
    <location>
        <begin position="1188"/>
        <end position="1200"/>
    </location>
</feature>
<evidence type="ECO:0000256" key="13">
    <source>
        <dbReference type="PROSITE-ProRule" id="PRU00124"/>
    </source>
</evidence>
<feature type="disulfide bond" evidence="13">
    <location>
        <begin position="1116"/>
        <end position="1131"/>
    </location>
</feature>
<keyword evidence="12" id="KW-0325">Glycoprotein</keyword>
<dbReference type="InterPro" id="IPR026823">
    <property type="entry name" value="cEGF"/>
</dbReference>
<evidence type="ECO:0000256" key="16">
    <source>
        <dbReference type="SAM" id="SignalP"/>
    </source>
</evidence>
<evidence type="ECO:0000256" key="10">
    <source>
        <dbReference type="ARBA" id="ARBA00023157"/>
    </source>
</evidence>
<feature type="disulfide bond" evidence="13">
    <location>
        <begin position="44"/>
        <end position="59"/>
    </location>
</feature>
<dbReference type="FunFam" id="4.10.400.10:FF:000002">
    <property type="entry name" value="Low-density lipoprotein receptor-related protein 1"/>
    <property type="match status" value="1"/>
</dbReference>
<dbReference type="Pfam" id="PF14670">
    <property type="entry name" value="FXa_inhibition"/>
    <property type="match status" value="1"/>
</dbReference>
<dbReference type="GO" id="GO:0006898">
    <property type="term" value="P:receptor-mediated endocytosis"/>
    <property type="evidence" value="ECO:0007669"/>
    <property type="project" value="TreeGrafter"/>
</dbReference>
<accession>A0AAJ6YN13</accession>
<name>A0AAJ6YN13_9HYME</name>
<dbReference type="Pfam" id="PF12662">
    <property type="entry name" value="cEGF"/>
    <property type="match status" value="1"/>
</dbReference>
<feature type="disulfide bond" evidence="13">
    <location>
        <begin position="1011"/>
        <end position="1023"/>
    </location>
</feature>
<dbReference type="InterPro" id="IPR011042">
    <property type="entry name" value="6-blade_b-propeller_TolB-like"/>
</dbReference>
<evidence type="ECO:0000256" key="15">
    <source>
        <dbReference type="SAM" id="Phobius"/>
    </source>
</evidence>
<feature type="disulfide bond" evidence="13">
    <location>
        <begin position="952"/>
        <end position="967"/>
    </location>
</feature>
<dbReference type="SUPFAM" id="SSF57424">
    <property type="entry name" value="LDL receptor-like module"/>
    <property type="match status" value="12"/>
</dbReference>
<feature type="disulfide bond" evidence="13">
    <location>
        <begin position="32"/>
        <end position="50"/>
    </location>
</feature>
<feature type="disulfide bond" evidence="13">
    <location>
        <begin position="1058"/>
        <end position="1076"/>
    </location>
</feature>
<dbReference type="GeneID" id="105364752"/>
<feature type="disulfide bond" evidence="13">
    <location>
        <begin position="1051"/>
        <end position="1063"/>
    </location>
</feature>
<dbReference type="InterPro" id="IPR051221">
    <property type="entry name" value="LDLR-related"/>
</dbReference>
<dbReference type="PROSITE" id="PS00010">
    <property type="entry name" value="ASX_HYDROXYL"/>
    <property type="match status" value="1"/>
</dbReference>
<feature type="repeat" description="LDL-receptor class B" evidence="14">
    <location>
        <begin position="317"/>
        <end position="361"/>
    </location>
</feature>
<dbReference type="PROSITE" id="PS51120">
    <property type="entry name" value="LDLRB"/>
    <property type="match status" value="4"/>
</dbReference>
<feature type="disulfide bond" evidence="13">
    <location>
        <begin position="163"/>
        <end position="181"/>
    </location>
</feature>
<dbReference type="Gene3D" id="2.120.10.30">
    <property type="entry name" value="TolB, C-terminal domain"/>
    <property type="match status" value="3"/>
</dbReference>
<evidence type="ECO:0000256" key="3">
    <source>
        <dbReference type="ARBA" id="ARBA00022536"/>
    </source>
</evidence>
<evidence type="ECO:0000313" key="19">
    <source>
        <dbReference type="Proteomes" id="UP000695007"/>
    </source>
</evidence>
<dbReference type="GO" id="GO:0016324">
    <property type="term" value="C:apical plasma membrane"/>
    <property type="evidence" value="ECO:0007669"/>
    <property type="project" value="TreeGrafter"/>
</dbReference>
<evidence type="ECO:0000256" key="4">
    <source>
        <dbReference type="ARBA" id="ARBA00022583"/>
    </source>
</evidence>
<dbReference type="Gene3D" id="4.10.400.10">
    <property type="entry name" value="Low-density Lipoprotein Receptor"/>
    <property type="match status" value="12"/>
</dbReference>
<dbReference type="GO" id="GO:0043235">
    <property type="term" value="C:receptor complex"/>
    <property type="evidence" value="ECO:0007669"/>
    <property type="project" value="TreeGrafter"/>
</dbReference>
<dbReference type="CDD" id="cd00112">
    <property type="entry name" value="LDLa"/>
    <property type="match status" value="12"/>
</dbReference>
<dbReference type="SMART" id="SM00179">
    <property type="entry name" value="EGF_CA"/>
    <property type="match status" value="3"/>
</dbReference>
<evidence type="ECO:0000256" key="6">
    <source>
        <dbReference type="ARBA" id="ARBA00022729"/>
    </source>
</evidence>
<dbReference type="PANTHER" id="PTHR22722:SF14">
    <property type="entry name" value="MEGALIN, ISOFORM A"/>
    <property type="match status" value="1"/>
</dbReference>
<dbReference type="InterPro" id="IPR036055">
    <property type="entry name" value="LDL_receptor-like_sf"/>
</dbReference>
<evidence type="ECO:0000256" key="11">
    <source>
        <dbReference type="ARBA" id="ARBA00023170"/>
    </source>
</evidence>
<dbReference type="SMART" id="SM00192">
    <property type="entry name" value="LDLa"/>
    <property type="match status" value="12"/>
</dbReference>
<comment type="subcellular location">
    <subcellularLocation>
        <location evidence="1">Membrane</location>
        <topology evidence="1">Single-pass type I membrane protein</topology>
    </subcellularLocation>
</comment>
<sequence length="1764" mass="199488">MQWWLLVLFLFGLFVVETTYGSECLPPKFFKCKNDHCISKYFVCDREDDCLDNSDESDCGIQLPTFDEVCKSHEYQCVDKFHCIPLEEFCDNKLDCLDGSDEYQNCHLNKTCNQFKCLNNHCINKNWVCDGKDDCMDNSDELNCDKLPTLLENCNNAFGKYLCTNKRCISLSLTCNGENDCGDDSDENSSECKKAQAVCNTTQSCQHKCSATPAGHKCSCNIGFVLKPNGICEDINECLEYGICSQSCRNTVGSFYCQCELNYKLQEDGKTCKANSGEAFMVFASKTMIRGYYLDSKIYFPIIVNMQHLVGVTLDSTHIYWSDIQFGEETIFRSLDDGNKQEVIVNAGLSSPEDIAVDWVTGNIYFTDSAYKHVGVCNNDGSFCTVIINENTEKPRGIALLPSEGKMFWSDWGENPHISIANMDGKQKSLFIKEKIGWPNGLTIDYPSKRLYWVDAKLKVIDSILLNGLDRRTILHAVANHPYSIAIFEDRLYWSDWSTNEIHSCNKFNGKDYVTLFHSNETLYGLHIYHSSLKGKFKNPCLTKPCSQLCLLTTNRTYTCACTLDKQLNEDQHTCRDLTKKKHIAIAAKNIIIDYYHELLGKPKQSSRIILDHITALTYDSLVDSLIAADEMNKSIFRFNHHSGIINHIMSIGNGVIKNMAFDYFGNNLYISNTEHKKIEVHSLTTGEETDFFFTEHPYDIILVPEDGIMFVVFGELKNLHIDKVQMNGLGSRTHLVEHDLFGMKISLAYDQEVKRVYWADEGTGRIESIDTTGKNRLVFRTSLPPITDLIVLNNEVFWTTRKSYRLNWANKNQFIPGNKGVNLQVSNNSSVLYLQTIDGIYNGLIHICRKNNGDCSHICLVTDNNHRLCACPTNFIINPDQKSCKIKASCSKDEMKCTNNNECIKLVRRCNGVYDCPDGEDEKNCTITASLCQKYEFTCHSGECINKYYRCDSYAHCNDHSDEENCENHNCGEDEYRCQSGTCISKNLVCNGLDDCYDLSDEKNCRDYKCENYSFKCTSGICIPQNWECDGQIDCDDGSDEHDSCKPSQCAQSMFSCKNGRCIDVLLKCNGFDDCSDNTDEVSCSEDTKFEALICTKDQYKCRNSTMCIDKRRRCDSHADCPGHDDEHGCGHCLQDVQFTCHNGNCIPLEWACDNTDDCGDDSDELHCKDKQQAVISFTGEARPSNCSDGQFACRTGFCLSLDKACDGERQCLDGSDEGGECESACESNTCENFCYKTPTGPICSCRNGYKLGTDMKSCEDIDECQQNICPQLCTNLPGSFSCACFDGYILRLDKLSCKPIGPAVKIITATKDDIKIMSPLSRYQSLVLIYRNPGIEITGLDVNTNTNTIYWSNEMMGIINKMNMDTKKHSTINNGIGRPEILAVDWITDNVYFFDNKAAPIIKACDMDANKCSTIVHIGESHKKVTAIAIEPRKEILFWSEVTWKIYEKSTSEIMRSDVIGADKKIIVHDNLGIVTGLTIDTHRSIVYWADNYEATIECIDYNGDNRKVILEHLLMKPISLHFYEDSLYWKPEKNDYLRKRQLYGDMTYSLILIPSNNLNRLFVISQISRQPTGPNKCKNHNCEHMCVIRNARATCICSNGFPAKHRNGTSCLDDSSGDELSLENTQIGFPLDEIPVVTRTRHQSTKQRAGILTGIGVTLAGFALLFSIYLYLKKKRPGFFKRRDLSIHFQNPSFTRRNNNLSSTSSILLPGEHEYCNPIAEMSNAKVIKSDDSKKHLEITVETSDGEGDEVSTAYHSRLIH</sequence>
<organism evidence="19 20">
    <name type="scientific">Ceratosolen solmsi marchali</name>
    <dbReference type="NCBI Taxonomy" id="326594"/>
    <lineage>
        <taxon>Eukaryota</taxon>
        <taxon>Metazoa</taxon>
        <taxon>Ecdysozoa</taxon>
        <taxon>Arthropoda</taxon>
        <taxon>Hexapoda</taxon>
        <taxon>Insecta</taxon>
        <taxon>Pterygota</taxon>
        <taxon>Neoptera</taxon>
        <taxon>Endopterygota</taxon>
        <taxon>Hymenoptera</taxon>
        <taxon>Apocrita</taxon>
        <taxon>Proctotrupomorpha</taxon>
        <taxon>Chalcidoidea</taxon>
        <taxon>Agaonidae</taxon>
        <taxon>Agaoninae</taxon>
        <taxon>Ceratosolen</taxon>
    </lineage>
</organism>
<dbReference type="InterPro" id="IPR023415">
    <property type="entry name" value="LDLR_class-A_CS"/>
</dbReference>
<dbReference type="FunFam" id="2.120.10.30:FF:000241">
    <property type="entry name" value="Low-density lipoprotein receptor-related protein 6"/>
    <property type="match status" value="1"/>
</dbReference>
<dbReference type="InterPro" id="IPR000152">
    <property type="entry name" value="EGF-type_Asp/Asn_hydroxyl_site"/>
</dbReference>
<evidence type="ECO:0000256" key="12">
    <source>
        <dbReference type="ARBA" id="ARBA00023180"/>
    </source>
</evidence>
<feature type="domain" description="EGF-like" evidence="18">
    <location>
        <begin position="1222"/>
        <end position="1261"/>
    </location>
</feature>
<keyword evidence="10 13" id="KW-1015">Disulfide bond</keyword>
<keyword evidence="3" id="KW-0245">EGF-like domain</keyword>
<keyword evidence="6 16" id="KW-0732">Signal</keyword>
<evidence type="ECO:0000256" key="2">
    <source>
        <dbReference type="ARBA" id="ARBA00009939"/>
    </source>
</evidence>
<feature type="domain" description="EGF-like" evidence="18">
    <location>
        <begin position="540"/>
        <end position="576"/>
    </location>
</feature>
<feature type="disulfide bond" evidence="13">
    <location>
        <begin position="940"/>
        <end position="958"/>
    </location>
</feature>
<keyword evidence="8 15" id="KW-1133">Transmembrane helix</keyword>
<keyword evidence="11 20" id="KW-0675">Receptor</keyword>
<feature type="disulfide bond" evidence="13">
    <location>
        <begin position="1070"/>
        <end position="1085"/>
    </location>
</feature>
<feature type="disulfide bond" evidence="13">
    <location>
        <begin position="1154"/>
        <end position="1169"/>
    </location>
</feature>
<dbReference type="InterPro" id="IPR002172">
    <property type="entry name" value="LDrepeatLR_classA_rpt"/>
</dbReference>
<dbReference type="InterPro" id="IPR049883">
    <property type="entry name" value="NOTCH1_EGF-like"/>
</dbReference>
<evidence type="ECO:0000256" key="14">
    <source>
        <dbReference type="PROSITE-ProRule" id="PRU00461"/>
    </source>
</evidence>
<feature type="domain" description="EGF-like" evidence="18">
    <location>
        <begin position="1579"/>
        <end position="1615"/>
    </location>
</feature>
<evidence type="ECO:0000256" key="9">
    <source>
        <dbReference type="ARBA" id="ARBA00023136"/>
    </source>
</evidence>
<dbReference type="SUPFAM" id="SSF63825">
    <property type="entry name" value="YWTD domain"/>
    <property type="match status" value="3"/>
</dbReference>
<feature type="disulfide bond" evidence="13">
    <location>
        <begin position="933"/>
        <end position="945"/>
    </location>
</feature>
<dbReference type="InterPro" id="IPR000742">
    <property type="entry name" value="EGF"/>
</dbReference>
<feature type="disulfide bond" evidence="13">
    <location>
        <begin position="1142"/>
        <end position="1160"/>
    </location>
</feature>
<dbReference type="PRINTS" id="PR00261">
    <property type="entry name" value="LDLRECEPTOR"/>
</dbReference>
<dbReference type="CTD" id="32367"/>
<feature type="disulfide bond" evidence="13">
    <location>
        <begin position="1195"/>
        <end position="1213"/>
    </location>
</feature>
<feature type="disulfide bond" evidence="13">
    <location>
        <begin position="991"/>
        <end position="1006"/>
    </location>
</feature>
<feature type="disulfide bond" evidence="13">
    <location>
        <begin position="117"/>
        <end position="135"/>
    </location>
</feature>
<feature type="repeat" description="LDL-receptor class B" evidence="14">
    <location>
        <begin position="405"/>
        <end position="448"/>
    </location>
</feature>
<feature type="signal peptide" evidence="16">
    <location>
        <begin position="1"/>
        <end position="21"/>
    </location>
</feature>
<feature type="domain" description="EGF-like" evidence="18">
    <location>
        <begin position="1265"/>
        <end position="1300"/>
    </location>
</feature>
<comment type="caution">
    <text evidence="13">Lacks conserved residue(s) required for the propagation of feature annotation.</text>
</comment>
<keyword evidence="7" id="KW-0677">Repeat</keyword>
<feature type="domain" description="EGF-like" evidence="18">
    <location>
        <begin position="237"/>
        <end position="273"/>
    </location>
</feature>
<dbReference type="GO" id="GO:0042562">
    <property type="term" value="F:hormone binding"/>
    <property type="evidence" value="ECO:0007669"/>
    <property type="project" value="TreeGrafter"/>
</dbReference>
<protein>
    <submittedName>
        <fullName evidence="20">Vitellogenin receptor</fullName>
    </submittedName>
</protein>
<dbReference type="PROSITE" id="PS01187">
    <property type="entry name" value="EGF_CA"/>
    <property type="match status" value="2"/>
</dbReference>
<keyword evidence="5 15" id="KW-0812">Transmembrane</keyword>
<feature type="transmembrane region" description="Helical" evidence="15">
    <location>
        <begin position="1652"/>
        <end position="1675"/>
    </location>
</feature>
<keyword evidence="4" id="KW-0254">Endocytosis</keyword>
<feature type="disulfide bond" evidence="13">
    <location>
        <begin position="972"/>
        <end position="984"/>
    </location>
</feature>
<feature type="repeat" description="LDL-receptor class B" evidence="14">
    <location>
        <begin position="449"/>
        <end position="491"/>
    </location>
</feature>
<dbReference type="PROSITE" id="PS01209">
    <property type="entry name" value="LDLRA_1"/>
    <property type="match status" value="8"/>
</dbReference>
<dbReference type="Pfam" id="PF07645">
    <property type="entry name" value="EGF_CA"/>
    <property type="match status" value="1"/>
</dbReference>
<dbReference type="PANTHER" id="PTHR22722">
    <property type="entry name" value="LOW-DENSITY LIPOPROTEIN RECEPTOR-RELATED PROTEIN 2-RELATED"/>
    <property type="match status" value="1"/>
</dbReference>
<dbReference type="KEGG" id="csol:105364752"/>
<evidence type="ECO:0000256" key="5">
    <source>
        <dbReference type="ARBA" id="ARBA00022692"/>
    </source>
</evidence>
<gene>
    <name evidence="20" type="primary">LOC105364752</name>
</gene>
<feature type="chain" id="PRO_5042509094" evidence="16">
    <location>
        <begin position="22"/>
        <end position="1764"/>
    </location>
</feature>
<comment type="similarity">
    <text evidence="2">Belongs to the LDLR family.</text>
</comment>
<dbReference type="InterPro" id="IPR018097">
    <property type="entry name" value="EGF_Ca-bd_CS"/>
</dbReference>
<feature type="domain" description="EGF-like calcium-binding" evidence="17">
    <location>
        <begin position="186"/>
        <end position="233"/>
    </location>
</feature>
<feature type="disulfide bond" evidence="13">
    <location>
        <begin position="1018"/>
        <end position="1036"/>
    </location>
</feature>
<dbReference type="CDD" id="cd00054">
    <property type="entry name" value="EGF_CA"/>
    <property type="match status" value="2"/>
</dbReference>
<evidence type="ECO:0000259" key="17">
    <source>
        <dbReference type="SMART" id="SM00179"/>
    </source>
</evidence>
<dbReference type="FunFam" id="2.10.25.10:FF:000119">
    <property type="entry name" value="vitamin K-dependent protein S"/>
    <property type="match status" value="1"/>
</dbReference>
<feature type="domain" description="EGF-like" evidence="18">
    <location>
        <begin position="848"/>
        <end position="886"/>
    </location>
</feature>
<feature type="repeat" description="LDL-receptor class B" evidence="14">
    <location>
        <begin position="1487"/>
        <end position="1529"/>
    </location>
</feature>
<feature type="disulfide bond" evidence="13">
    <location>
        <begin position="911"/>
        <end position="926"/>
    </location>
</feature>
<dbReference type="SMART" id="SM00181">
    <property type="entry name" value="EGF"/>
    <property type="match status" value="7"/>
</dbReference>